<dbReference type="SUPFAM" id="SSF53649">
    <property type="entry name" value="Alkaline phosphatase-like"/>
    <property type="match status" value="1"/>
</dbReference>
<dbReference type="PANTHER" id="PTHR47371">
    <property type="entry name" value="LIPOTEICHOIC ACID SYNTHASE"/>
    <property type="match status" value="1"/>
</dbReference>
<feature type="domain" description="Sulfatase N-terminal" evidence="8">
    <location>
        <begin position="174"/>
        <end position="466"/>
    </location>
</feature>
<dbReference type="CDD" id="cd16015">
    <property type="entry name" value="LTA_synthase"/>
    <property type="match status" value="1"/>
</dbReference>
<protein>
    <submittedName>
        <fullName evidence="9">Sulfatase-like hydrolase/transferase</fullName>
    </submittedName>
</protein>
<evidence type="ECO:0000256" key="6">
    <source>
        <dbReference type="ARBA" id="ARBA00023136"/>
    </source>
</evidence>
<dbReference type="InterPro" id="IPR017850">
    <property type="entry name" value="Alkaline_phosphatase_core_sf"/>
</dbReference>
<keyword evidence="9" id="KW-0378">Hydrolase</keyword>
<keyword evidence="6 7" id="KW-0472">Membrane</keyword>
<keyword evidence="3" id="KW-1003">Cell membrane</keyword>
<dbReference type="PANTHER" id="PTHR47371:SF3">
    <property type="entry name" value="PHOSPHOGLYCEROL TRANSFERASE I"/>
    <property type="match status" value="1"/>
</dbReference>
<comment type="pathway">
    <text evidence="2">Cell wall biogenesis; lipoteichoic acid biosynthesis.</text>
</comment>
<accession>A0AB35U6Z5</accession>
<evidence type="ECO:0000259" key="8">
    <source>
        <dbReference type="Pfam" id="PF00884"/>
    </source>
</evidence>
<dbReference type="EMBL" id="JALBUR010000049">
    <property type="protein sequence ID" value="MDX8420581.1"/>
    <property type="molecule type" value="Genomic_DNA"/>
</dbReference>
<comment type="caution">
    <text evidence="9">The sequence shown here is derived from an EMBL/GenBank/DDBJ whole genome shotgun (WGS) entry which is preliminary data.</text>
</comment>
<evidence type="ECO:0000256" key="5">
    <source>
        <dbReference type="ARBA" id="ARBA00022989"/>
    </source>
</evidence>
<sequence>MKKIIRGVLLTIFFMFLFVLLAFDIVGNDLLNWFNERFGVSLREILYTVRSPMKGADTNFLWEAVHYCLPAILLFLAIIVLILFWDRGVMRKVNTVVSINIFNKVNLHINVRWLNRVLALVLAVCMLFPLSQRVDASLSVGDYISSLKDQTTIYEDYYVDPESVSIVPANEEKKNLIYIYMESMETTYASEAVGGHQPVNNYIPNLTEMADENINFSNSNQLGGWHTVNGTGWTMGALFGTTSGIPFTFPVDGNSMDDRKNFASGVTTLGEVLDAQGYNQEFLCGSDATFAGRSEYFQQHGNYQIFDYYTAIEKGYIPEDYYVWWGYEDKYLYQIARDEVTRLASEDEPFNLTFLTVDTHHVDGYVCDLCQDEYPEQLANVASCADRQVKEFVDWCMEQPFFENTQIIITGDHPRMDNDLVADVDYYDRTIYNCFISKDGPTDVNMKNREFSALDMFPTILSFLGYDIEGDRLGLGVNLFSDQKTLMEQMGYDSFNAELSKYSEYYINQFS</sequence>
<comment type="subcellular location">
    <subcellularLocation>
        <location evidence="1">Cell membrane</location>
        <topology evidence="1">Multi-pass membrane protein</topology>
    </subcellularLocation>
</comment>
<dbReference type="InterPro" id="IPR000917">
    <property type="entry name" value="Sulfatase_N"/>
</dbReference>
<evidence type="ECO:0000313" key="10">
    <source>
        <dbReference type="Proteomes" id="UP001286174"/>
    </source>
</evidence>
<dbReference type="AlphaFoldDB" id="A0AB35U6Z5"/>
<feature type="transmembrane region" description="Helical" evidence="7">
    <location>
        <begin position="64"/>
        <end position="85"/>
    </location>
</feature>
<feature type="transmembrane region" description="Helical" evidence="7">
    <location>
        <begin position="113"/>
        <end position="130"/>
    </location>
</feature>
<evidence type="ECO:0000256" key="1">
    <source>
        <dbReference type="ARBA" id="ARBA00004651"/>
    </source>
</evidence>
<gene>
    <name evidence="9" type="ORF">MOZ60_10840</name>
</gene>
<dbReference type="GO" id="GO:0005886">
    <property type="term" value="C:plasma membrane"/>
    <property type="evidence" value="ECO:0007669"/>
    <property type="project" value="UniProtKB-SubCell"/>
</dbReference>
<evidence type="ECO:0000256" key="2">
    <source>
        <dbReference type="ARBA" id="ARBA00004936"/>
    </source>
</evidence>
<keyword evidence="4 7" id="KW-0812">Transmembrane</keyword>
<dbReference type="Pfam" id="PF00884">
    <property type="entry name" value="Sulfatase"/>
    <property type="match status" value="1"/>
</dbReference>
<dbReference type="GO" id="GO:0016787">
    <property type="term" value="F:hydrolase activity"/>
    <property type="evidence" value="ECO:0007669"/>
    <property type="project" value="UniProtKB-KW"/>
</dbReference>
<evidence type="ECO:0000313" key="9">
    <source>
        <dbReference type="EMBL" id="MDX8420581.1"/>
    </source>
</evidence>
<dbReference type="Gene3D" id="3.40.720.10">
    <property type="entry name" value="Alkaline Phosphatase, subunit A"/>
    <property type="match status" value="1"/>
</dbReference>
<reference evidence="9 10" key="1">
    <citation type="submission" date="2022-03" db="EMBL/GenBank/DDBJ databases">
        <title>Novel taxa within the pig intestine.</title>
        <authorList>
            <person name="Wylensek D."/>
            <person name="Bishof K."/>
            <person name="Afrizal A."/>
            <person name="Clavel T."/>
        </authorList>
    </citation>
    <scope>NUCLEOTIDE SEQUENCE [LARGE SCALE GENOMIC DNA]</scope>
    <source>
        <strain evidence="9 10">CLA-KB-P133</strain>
    </source>
</reference>
<organism evidence="9 10">
    <name type="scientific">Grylomicrobium aquisgranensis</name>
    <dbReference type="NCBI Taxonomy" id="2926318"/>
    <lineage>
        <taxon>Bacteria</taxon>
        <taxon>Bacillati</taxon>
        <taxon>Bacillota</taxon>
        <taxon>Erysipelotrichia</taxon>
        <taxon>Erysipelotrichales</taxon>
        <taxon>Erysipelotrichaceae</taxon>
        <taxon>Grylomicrobium</taxon>
    </lineage>
</organism>
<evidence type="ECO:0000256" key="4">
    <source>
        <dbReference type="ARBA" id="ARBA00022692"/>
    </source>
</evidence>
<dbReference type="Proteomes" id="UP001286174">
    <property type="component" value="Unassembled WGS sequence"/>
</dbReference>
<name>A0AB35U6Z5_9FIRM</name>
<evidence type="ECO:0000256" key="7">
    <source>
        <dbReference type="SAM" id="Phobius"/>
    </source>
</evidence>
<keyword evidence="5 7" id="KW-1133">Transmembrane helix</keyword>
<proteinExistence type="predicted"/>
<dbReference type="RefSeq" id="WP_370596697.1">
    <property type="nucleotide sequence ID" value="NZ_JALBUR010000049.1"/>
</dbReference>
<keyword evidence="10" id="KW-1185">Reference proteome</keyword>
<evidence type="ECO:0000256" key="3">
    <source>
        <dbReference type="ARBA" id="ARBA00022475"/>
    </source>
</evidence>
<dbReference type="InterPro" id="IPR050448">
    <property type="entry name" value="OpgB/LTA_synthase_biosynth"/>
</dbReference>